<evidence type="ECO:0000313" key="3">
    <source>
        <dbReference type="Proteomes" id="UP000036367"/>
    </source>
</evidence>
<dbReference type="PATRIC" id="fig|595434.4.peg.2710"/>
<dbReference type="EMBL" id="LECT01000023">
    <property type="protein sequence ID" value="KLU05079.1"/>
    <property type="molecule type" value="Genomic_DNA"/>
</dbReference>
<keyword evidence="1" id="KW-0812">Transmembrane</keyword>
<feature type="transmembrane region" description="Helical" evidence="1">
    <location>
        <begin position="89"/>
        <end position="116"/>
    </location>
</feature>
<accession>A0A0J1EHQ3</accession>
<evidence type="ECO:0000313" key="2">
    <source>
        <dbReference type="EMBL" id="KLU05079.1"/>
    </source>
</evidence>
<gene>
    <name evidence="2" type="ORF">RISK_002841</name>
</gene>
<feature type="transmembrane region" description="Helical" evidence="1">
    <location>
        <begin position="12"/>
        <end position="35"/>
    </location>
</feature>
<dbReference type="RefSeq" id="WP_053061160.1">
    <property type="nucleotide sequence ID" value="NZ_LECT01000023.1"/>
</dbReference>
<protein>
    <submittedName>
        <fullName evidence="2">Uncharacterized protein</fullName>
    </submittedName>
</protein>
<name>A0A0J1EHQ3_RHOIS</name>
<dbReference type="AlphaFoldDB" id="A0A0J1EHQ3"/>
<keyword evidence="1" id="KW-1133">Transmembrane helix</keyword>
<sequence length="135" mass="14624">MLDSTELKTPLAFVVILTLLGCFAGFATGYLLGTFNPGYYHAMFPDVPPQRLDEVAVGIGLGVTQGALLVSFLIAWRDTYQPNPGIIESALRFLFIGVGFVAIQGVFYCVVIQPGISAYLASRSFDQAKPNDLEE</sequence>
<evidence type="ECO:0000256" key="1">
    <source>
        <dbReference type="SAM" id="Phobius"/>
    </source>
</evidence>
<feature type="transmembrane region" description="Helical" evidence="1">
    <location>
        <begin position="55"/>
        <end position="77"/>
    </location>
</feature>
<comment type="caution">
    <text evidence="2">The sequence shown here is derived from an EMBL/GenBank/DDBJ whole genome shotgun (WGS) entry which is preliminary data.</text>
</comment>
<keyword evidence="3" id="KW-1185">Reference proteome</keyword>
<proteinExistence type="predicted"/>
<dbReference type="Proteomes" id="UP000036367">
    <property type="component" value="Unassembled WGS sequence"/>
</dbReference>
<dbReference type="OrthoDB" id="9924383at2"/>
<keyword evidence="1" id="KW-0472">Membrane</keyword>
<organism evidence="2 3">
    <name type="scientific">Rhodopirellula islandica</name>
    <dbReference type="NCBI Taxonomy" id="595434"/>
    <lineage>
        <taxon>Bacteria</taxon>
        <taxon>Pseudomonadati</taxon>
        <taxon>Planctomycetota</taxon>
        <taxon>Planctomycetia</taxon>
        <taxon>Pirellulales</taxon>
        <taxon>Pirellulaceae</taxon>
        <taxon>Rhodopirellula</taxon>
    </lineage>
</organism>
<reference evidence="2" key="1">
    <citation type="submission" date="2015-05" db="EMBL/GenBank/DDBJ databases">
        <title>Permanent draft genome of Rhodopirellula islandicus K833.</title>
        <authorList>
            <person name="Kizina J."/>
            <person name="Richter M."/>
            <person name="Glockner F.O."/>
            <person name="Harder J."/>
        </authorList>
    </citation>
    <scope>NUCLEOTIDE SEQUENCE [LARGE SCALE GENOMIC DNA]</scope>
    <source>
        <strain evidence="2">K833</strain>
    </source>
</reference>